<reference evidence="10 11" key="1">
    <citation type="submission" date="2016-07" db="EMBL/GenBank/DDBJ databases">
        <title>Draft Genome Sequence of Oceanisphaera psychrotolerans, isolated from coastal sediment samples.</title>
        <authorList>
            <person name="Zhuo S."/>
            <person name="Ruan Z."/>
        </authorList>
    </citation>
    <scope>NUCLEOTIDE SEQUENCE [LARGE SCALE GENOMIC DNA]</scope>
    <source>
        <strain evidence="10 11">LAM-WHM-ZC</strain>
    </source>
</reference>
<dbReference type="GO" id="GO:0006534">
    <property type="term" value="P:cysteine metabolic process"/>
    <property type="evidence" value="ECO:0007669"/>
    <property type="project" value="UniProtKB-UniRule"/>
</dbReference>
<feature type="domain" description="Aminotransferase class V" evidence="9">
    <location>
        <begin position="25"/>
        <end position="395"/>
    </location>
</feature>
<protein>
    <recommendedName>
        <fullName evidence="8">Cysteine desulfurase</fullName>
        <ecNumber evidence="8">2.8.1.7</ecNumber>
    </recommendedName>
</protein>
<evidence type="ECO:0000256" key="1">
    <source>
        <dbReference type="ARBA" id="ARBA00001933"/>
    </source>
</evidence>
<dbReference type="NCBIfam" id="TIGR01979">
    <property type="entry name" value="sufS"/>
    <property type="match status" value="1"/>
</dbReference>
<dbReference type="PROSITE" id="PS00595">
    <property type="entry name" value="AA_TRANSFER_CLASS_5"/>
    <property type="match status" value="1"/>
</dbReference>
<comment type="cofactor">
    <cofactor evidence="1 7">
        <name>pyridoxal 5'-phosphate</name>
        <dbReference type="ChEBI" id="CHEBI:597326"/>
    </cofactor>
</comment>
<dbReference type="CDD" id="cd06453">
    <property type="entry name" value="SufS_like"/>
    <property type="match status" value="1"/>
</dbReference>
<dbReference type="Gene3D" id="3.90.1150.10">
    <property type="entry name" value="Aspartate Aminotransferase, domain 1"/>
    <property type="match status" value="1"/>
</dbReference>
<dbReference type="InterPro" id="IPR000192">
    <property type="entry name" value="Aminotrans_V_dom"/>
</dbReference>
<dbReference type="EMBL" id="MDKE01000024">
    <property type="protein sequence ID" value="OIN08938.1"/>
    <property type="molecule type" value="Genomic_DNA"/>
</dbReference>
<dbReference type="InterPro" id="IPR015422">
    <property type="entry name" value="PyrdxlP-dep_Trfase_small"/>
</dbReference>
<evidence type="ECO:0000256" key="8">
    <source>
        <dbReference type="RuleBase" id="RU004506"/>
    </source>
</evidence>
<name>A0A1J4QEL4_9GAMM</name>
<dbReference type="InterPro" id="IPR020578">
    <property type="entry name" value="Aminotrans_V_PyrdxlP_BS"/>
</dbReference>
<dbReference type="InterPro" id="IPR016454">
    <property type="entry name" value="Cysteine_dSase"/>
</dbReference>
<dbReference type="Proteomes" id="UP000243073">
    <property type="component" value="Unassembled WGS sequence"/>
</dbReference>
<dbReference type="GO" id="GO:0030170">
    <property type="term" value="F:pyridoxal phosphate binding"/>
    <property type="evidence" value="ECO:0007669"/>
    <property type="project" value="UniProtKB-UniRule"/>
</dbReference>
<dbReference type="AlphaFoldDB" id="A0A1J4QEL4"/>
<dbReference type="GO" id="GO:0031071">
    <property type="term" value="F:cysteine desulfurase activity"/>
    <property type="evidence" value="ECO:0007669"/>
    <property type="project" value="UniProtKB-UniRule"/>
</dbReference>
<sequence>MAPDILTLRRDFPTLAQIVNGHPLVYLDNAATTQKPQAVLDALNHYYRDTNANVHRASHALSGQATRAFEQARIKLQRFINAPAPEQLIWTRGTTEAINLVAYSFGMHRLKAGDEILISTLEHHANIVPWQQVAATTGAVIRVIPLMSTGDLDMKAAAQLINSRTRLLAIGQVSNALGVVNPVKQLIAMARSVGAVTLVDGAQAMGHLSVDVQELDCDFYAFSGHKMYGPTGIGGLYGRRELLEQMPPWQTGGEMVSHVSFEQTRFNRLPFKFEAGTPNIAGAIALGAAVDYLSGLNRTLLAQHEHRLLDALVTGLEAMPGVRIIGRPDERVGAVSFVMDEVHPQDLATLLDMQGIALRTGHHCAMPLMQALGLEQGTIRASVAFYNTQEEIAALLAGIHKAREFF</sequence>
<dbReference type="Gene3D" id="3.40.640.10">
    <property type="entry name" value="Type I PLP-dependent aspartate aminotransferase-like (Major domain)"/>
    <property type="match status" value="1"/>
</dbReference>
<proteinExistence type="inferred from homology"/>
<dbReference type="InterPro" id="IPR015421">
    <property type="entry name" value="PyrdxlP-dep_Trfase_major"/>
</dbReference>
<dbReference type="EC" id="2.8.1.7" evidence="8"/>
<comment type="function">
    <text evidence="2 8">Catalyzes the removal of elemental sulfur and selenium atoms from L-cysteine, L-cystine, L-selenocysteine, and L-selenocystine to produce L-alanine.</text>
</comment>
<comment type="catalytic activity">
    <reaction evidence="6 8">
        <text>(sulfur carrier)-H + L-cysteine = (sulfur carrier)-SH + L-alanine</text>
        <dbReference type="Rhea" id="RHEA:43892"/>
        <dbReference type="Rhea" id="RHEA-COMP:14737"/>
        <dbReference type="Rhea" id="RHEA-COMP:14739"/>
        <dbReference type="ChEBI" id="CHEBI:29917"/>
        <dbReference type="ChEBI" id="CHEBI:35235"/>
        <dbReference type="ChEBI" id="CHEBI:57972"/>
        <dbReference type="ChEBI" id="CHEBI:64428"/>
        <dbReference type="EC" id="2.8.1.7"/>
    </reaction>
</comment>
<gene>
    <name evidence="10" type="ORF">BFR47_14845</name>
</gene>
<dbReference type="RefSeq" id="WP_071472952.1">
    <property type="nucleotide sequence ID" value="NZ_MDKE01000024.1"/>
</dbReference>
<evidence type="ECO:0000313" key="10">
    <source>
        <dbReference type="EMBL" id="OIN08938.1"/>
    </source>
</evidence>
<evidence type="ECO:0000256" key="7">
    <source>
        <dbReference type="RuleBase" id="RU004504"/>
    </source>
</evidence>
<dbReference type="InterPro" id="IPR010970">
    <property type="entry name" value="Cys_dSase_SufS"/>
</dbReference>
<comment type="caution">
    <text evidence="10">The sequence shown here is derived from an EMBL/GenBank/DDBJ whole genome shotgun (WGS) entry which is preliminary data.</text>
</comment>
<evidence type="ECO:0000256" key="5">
    <source>
        <dbReference type="ARBA" id="ARBA00022898"/>
    </source>
</evidence>
<keyword evidence="11" id="KW-1185">Reference proteome</keyword>
<evidence type="ECO:0000259" key="9">
    <source>
        <dbReference type="Pfam" id="PF00266"/>
    </source>
</evidence>
<evidence type="ECO:0000256" key="4">
    <source>
        <dbReference type="ARBA" id="ARBA00022679"/>
    </source>
</evidence>
<dbReference type="STRING" id="1414654.BFR47_14845"/>
<dbReference type="InterPro" id="IPR015424">
    <property type="entry name" value="PyrdxlP-dep_Trfase"/>
</dbReference>
<evidence type="ECO:0000256" key="2">
    <source>
        <dbReference type="ARBA" id="ARBA00002824"/>
    </source>
</evidence>
<organism evidence="10 11">
    <name type="scientific">Oceanisphaera psychrotolerans</name>
    <dbReference type="NCBI Taxonomy" id="1414654"/>
    <lineage>
        <taxon>Bacteria</taxon>
        <taxon>Pseudomonadati</taxon>
        <taxon>Pseudomonadota</taxon>
        <taxon>Gammaproteobacteria</taxon>
        <taxon>Aeromonadales</taxon>
        <taxon>Aeromonadaceae</taxon>
        <taxon>Oceanisphaera</taxon>
    </lineage>
</organism>
<keyword evidence="4 8" id="KW-0808">Transferase</keyword>
<dbReference type="Pfam" id="PF00266">
    <property type="entry name" value="Aminotran_5"/>
    <property type="match status" value="1"/>
</dbReference>
<accession>A0A1J4QEL4</accession>
<dbReference type="SUPFAM" id="SSF53383">
    <property type="entry name" value="PLP-dependent transferases"/>
    <property type="match status" value="1"/>
</dbReference>
<evidence type="ECO:0000313" key="11">
    <source>
        <dbReference type="Proteomes" id="UP000243073"/>
    </source>
</evidence>
<dbReference type="PANTHER" id="PTHR43586:SF8">
    <property type="entry name" value="CYSTEINE DESULFURASE 1, CHLOROPLASTIC"/>
    <property type="match status" value="1"/>
</dbReference>
<keyword evidence="5 8" id="KW-0663">Pyridoxal phosphate</keyword>
<dbReference type="PANTHER" id="PTHR43586">
    <property type="entry name" value="CYSTEINE DESULFURASE"/>
    <property type="match status" value="1"/>
</dbReference>
<dbReference type="PIRSF" id="PIRSF005572">
    <property type="entry name" value="NifS"/>
    <property type="match status" value="1"/>
</dbReference>
<dbReference type="OrthoDB" id="9808002at2"/>
<evidence type="ECO:0000256" key="6">
    <source>
        <dbReference type="ARBA" id="ARBA00050776"/>
    </source>
</evidence>
<comment type="similarity">
    <text evidence="3 8">Belongs to the class-V pyridoxal-phosphate-dependent aminotransferase family. Csd subfamily.</text>
</comment>
<evidence type="ECO:0000256" key="3">
    <source>
        <dbReference type="ARBA" id="ARBA00010447"/>
    </source>
</evidence>